<dbReference type="InterPro" id="IPR036148">
    <property type="entry name" value="MmgE/PrpD_sf"/>
</dbReference>
<dbReference type="SUPFAM" id="SSF103378">
    <property type="entry name" value="2-methylcitrate dehydratase PrpD"/>
    <property type="match status" value="1"/>
</dbReference>
<evidence type="ECO:0000256" key="1">
    <source>
        <dbReference type="ARBA" id="ARBA00006174"/>
    </source>
</evidence>
<dbReference type="Proteomes" id="UP000010802">
    <property type="component" value="Chromosome"/>
</dbReference>
<sequence>MTEIRRLAKYISELNLNDIPKEVQNTAKLRVLDTVSVALGAADNSLIKNILNTYSNIVGESSSAYCWGQKRKVPVLTAIFFNAMMGHALELDDVHTKSKTHIGTVVVPTAWSLAEYLGCSGKELIEAVVCGYETMSRIGMGFGVSSHRNRGWHVTSTAGTFGAAAAASKLLKLDEEETLSALGMAGTQSFGLWAFLADGANCKILHPARAAASGTEASFLAKSGMTGPEHILDAEDGGLFPATSDEYDLSLVSKDLGKKYELLYMDNKPYPCCRSTHCAIDAALAIKNKYGITEDDIHCIEVNTYLVGYKQCGVSEGSLNPVKSVDAKFSTPFTVACAFIFGEVTLNQFKQEIIDNPRVKNLLRKVKVIPKDKFTKAYPEHWGCELKVICKDGRELTEEITDASGSIYNPLTTEQVKSKALTLLEDIYPEEASRIIDIILTIDDAQIIPAL</sequence>
<protein>
    <submittedName>
        <fullName evidence="4">MmgE/PrpD family protein</fullName>
    </submittedName>
</protein>
<dbReference type="InterPro" id="IPR005656">
    <property type="entry name" value="MmgE_PrpD"/>
</dbReference>
<gene>
    <name evidence="4" type="ordered locus">TEPIRE1_2451</name>
</gene>
<evidence type="ECO:0000259" key="2">
    <source>
        <dbReference type="Pfam" id="PF03972"/>
    </source>
</evidence>
<dbReference type="Pfam" id="PF03972">
    <property type="entry name" value="MmgE_PrpD_N"/>
    <property type="match status" value="1"/>
</dbReference>
<accession>F4LSL0</accession>
<comment type="similarity">
    <text evidence="1">Belongs to the PrpD family.</text>
</comment>
<evidence type="ECO:0000313" key="5">
    <source>
        <dbReference type="Proteomes" id="UP000010802"/>
    </source>
</evidence>
<reference evidence="5" key="1">
    <citation type="journal article" date="2013" name="Genome Announc.">
        <title>First genome sequence of a syntrophic acetate-oxidizing bacterium, Tepidanaerobacter acetatoxydans strain Re1.</title>
        <authorList>
            <person name="Manzoor S."/>
            <person name="Bongcam-Rudloff E."/>
            <person name="Schnurer A."/>
            <person name="Muller B."/>
        </authorList>
    </citation>
    <scope>NUCLEOTIDE SEQUENCE [LARGE SCALE GENOMIC DNA]</scope>
    <source>
        <strain evidence="5">Re1</strain>
    </source>
</reference>
<evidence type="ECO:0000259" key="3">
    <source>
        <dbReference type="Pfam" id="PF19305"/>
    </source>
</evidence>
<dbReference type="InterPro" id="IPR045337">
    <property type="entry name" value="MmgE_PrpD_C"/>
</dbReference>
<dbReference type="Gene3D" id="1.10.4100.10">
    <property type="entry name" value="2-methylcitrate dehydratase PrpD"/>
    <property type="match status" value="1"/>
</dbReference>
<dbReference type="STRING" id="1209989.TepRe1_2281"/>
<name>F4LSL0_TEPAE</name>
<evidence type="ECO:0000313" key="4">
    <source>
        <dbReference type="EMBL" id="CDI40998.1"/>
    </source>
</evidence>
<feature type="domain" description="MmgE/PrpD N-terminal" evidence="2">
    <location>
        <begin position="5"/>
        <end position="246"/>
    </location>
</feature>
<dbReference type="KEGG" id="tae:TepiRe1_2451"/>
<feature type="domain" description="MmgE/PrpD C-terminal" evidence="3">
    <location>
        <begin position="270"/>
        <end position="440"/>
    </location>
</feature>
<dbReference type="PANTHER" id="PTHR16943">
    <property type="entry name" value="2-METHYLCITRATE DEHYDRATASE-RELATED"/>
    <property type="match status" value="1"/>
</dbReference>
<dbReference type="HOGENOM" id="CLU_026574_3_1_9"/>
<dbReference type="InterPro" id="IPR042188">
    <property type="entry name" value="MmgE/PrpD_sf_2"/>
</dbReference>
<keyword evidence="5" id="KW-1185">Reference proteome</keyword>
<dbReference type="eggNOG" id="COG2079">
    <property type="taxonomic scope" value="Bacteria"/>
</dbReference>
<dbReference type="Gene3D" id="3.30.1330.120">
    <property type="entry name" value="2-methylcitrate dehydratase PrpD"/>
    <property type="match status" value="1"/>
</dbReference>
<dbReference type="OrthoDB" id="9791416at2"/>
<dbReference type="Pfam" id="PF19305">
    <property type="entry name" value="MmgE_PrpD_C"/>
    <property type="match status" value="1"/>
</dbReference>
<dbReference type="InterPro" id="IPR042183">
    <property type="entry name" value="MmgE/PrpD_sf_1"/>
</dbReference>
<dbReference type="EMBL" id="HF563609">
    <property type="protein sequence ID" value="CDI40998.1"/>
    <property type="molecule type" value="Genomic_DNA"/>
</dbReference>
<proteinExistence type="inferred from homology"/>
<dbReference type="RefSeq" id="WP_013779319.1">
    <property type="nucleotide sequence ID" value="NC_015519.1"/>
</dbReference>
<organism evidence="4 5">
    <name type="scientific">Tepidanaerobacter acetatoxydans (strain DSM 21804 / JCM 16047 / Re1)</name>
    <dbReference type="NCBI Taxonomy" id="1209989"/>
    <lineage>
        <taxon>Bacteria</taxon>
        <taxon>Bacillati</taxon>
        <taxon>Bacillota</taxon>
        <taxon>Clostridia</taxon>
        <taxon>Thermosediminibacterales</taxon>
        <taxon>Tepidanaerobacteraceae</taxon>
        <taxon>Tepidanaerobacter</taxon>
    </lineage>
</organism>
<dbReference type="KEGG" id="tep:TepRe1_2281"/>
<dbReference type="PANTHER" id="PTHR16943:SF8">
    <property type="entry name" value="2-METHYLCITRATE DEHYDRATASE"/>
    <property type="match status" value="1"/>
</dbReference>
<dbReference type="GO" id="GO:0016829">
    <property type="term" value="F:lyase activity"/>
    <property type="evidence" value="ECO:0007669"/>
    <property type="project" value="InterPro"/>
</dbReference>
<dbReference type="AlphaFoldDB" id="F4LSL0"/>
<dbReference type="InterPro" id="IPR045336">
    <property type="entry name" value="MmgE_PrpD_N"/>
</dbReference>